<gene>
    <name evidence="1" type="ordered locus">MAV_4270</name>
</gene>
<protein>
    <submittedName>
        <fullName evidence="1">Uncharacterized protein</fullName>
    </submittedName>
</protein>
<dbReference type="HOGENOM" id="CLU_3254277_0_0_11"/>
<organism evidence="1 2">
    <name type="scientific">Mycobacterium avium (strain 104)</name>
    <dbReference type="NCBI Taxonomy" id="243243"/>
    <lineage>
        <taxon>Bacteria</taxon>
        <taxon>Bacillati</taxon>
        <taxon>Actinomycetota</taxon>
        <taxon>Actinomycetes</taxon>
        <taxon>Mycobacteriales</taxon>
        <taxon>Mycobacteriaceae</taxon>
        <taxon>Mycobacterium</taxon>
        <taxon>Mycobacterium avium complex (MAC)</taxon>
    </lineage>
</organism>
<sequence length="42" mass="4293">MLACRGGTGCRITDNAVRATPGFAPASTARHLRALLDAAPVI</sequence>
<reference evidence="1 2" key="1">
    <citation type="submission" date="2006-10" db="EMBL/GenBank/DDBJ databases">
        <authorList>
            <person name="Fleischmann R.D."/>
            <person name="Dodson R.J."/>
            <person name="Haft D.H."/>
            <person name="Merkel J.S."/>
            <person name="Nelson W.C."/>
            <person name="Fraser C.M."/>
        </authorList>
    </citation>
    <scope>NUCLEOTIDE SEQUENCE [LARGE SCALE GENOMIC DNA]</scope>
    <source>
        <strain evidence="1 2">104</strain>
    </source>
</reference>
<dbReference type="EMBL" id="CP000479">
    <property type="protein sequence ID" value="ABK68596.1"/>
    <property type="molecule type" value="Genomic_DNA"/>
</dbReference>
<dbReference type="Proteomes" id="UP000001574">
    <property type="component" value="Chromosome"/>
</dbReference>
<dbReference type="AlphaFoldDB" id="A0A0H3A0K9"/>
<accession>A0A0H3A0K9</accession>
<proteinExistence type="predicted"/>
<name>A0A0H3A0K9_MYCA1</name>
<dbReference type="KEGG" id="mav:MAV_4270"/>
<evidence type="ECO:0000313" key="1">
    <source>
        <dbReference type="EMBL" id="ABK68596.1"/>
    </source>
</evidence>
<evidence type="ECO:0000313" key="2">
    <source>
        <dbReference type="Proteomes" id="UP000001574"/>
    </source>
</evidence>